<reference evidence="1" key="1">
    <citation type="journal article" date="2021" name="Microb. Physiol.">
        <title>Proteogenomic Insights into the Physiology of Marine, Sulfate-Reducing, Filamentous Desulfonema limicola and Desulfonema magnum.</title>
        <authorList>
            <person name="Schnaars V."/>
            <person name="Wohlbrand L."/>
            <person name="Scheve S."/>
            <person name="Hinrichs C."/>
            <person name="Reinhardt R."/>
            <person name="Rabus R."/>
        </authorList>
    </citation>
    <scope>NUCLEOTIDE SEQUENCE</scope>
    <source>
        <strain evidence="1">4be13</strain>
    </source>
</reference>
<dbReference type="Proteomes" id="UP000663722">
    <property type="component" value="Chromosome"/>
</dbReference>
<dbReference type="EMBL" id="CP061800">
    <property type="protein sequence ID" value="QTA92656.1"/>
    <property type="molecule type" value="Genomic_DNA"/>
</dbReference>
<organism evidence="1 2">
    <name type="scientific">Desulfonema magnum</name>
    <dbReference type="NCBI Taxonomy" id="45655"/>
    <lineage>
        <taxon>Bacteria</taxon>
        <taxon>Pseudomonadati</taxon>
        <taxon>Thermodesulfobacteriota</taxon>
        <taxon>Desulfobacteria</taxon>
        <taxon>Desulfobacterales</taxon>
        <taxon>Desulfococcaceae</taxon>
        <taxon>Desulfonema</taxon>
    </lineage>
</organism>
<evidence type="ECO:0000313" key="1">
    <source>
        <dbReference type="EMBL" id="QTA92656.1"/>
    </source>
</evidence>
<evidence type="ECO:0000313" key="2">
    <source>
        <dbReference type="Proteomes" id="UP000663722"/>
    </source>
</evidence>
<proteinExistence type="predicted"/>
<gene>
    <name evidence="1" type="ORF">dnm_087430</name>
</gene>
<keyword evidence="2" id="KW-1185">Reference proteome</keyword>
<accession>A0A975BVS0</accession>
<protein>
    <submittedName>
        <fullName evidence="1">Uncharacterized protein</fullName>
    </submittedName>
</protein>
<name>A0A975BVS0_9BACT</name>
<dbReference type="KEGG" id="dmm:dnm_087430"/>
<dbReference type="AlphaFoldDB" id="A0A975BVS0"/>
<sequence length="44" mass="5069">MIFLLTQVAKKDYVNSFFCRTFPDVCRTGFATPSEMFSRSPSKN</sequence>